<dbReference type="Proteomes" id="UP001174909">
    <property type="component" value="Unassembled WGS sequence"/>
</dbReference>
<dbReference type="FunFam" id="3.20.20.60:FF:000003">
    <property type="entry name" value="3-methyl-2-oxobutanoate hydroxymethyltransferase"/>
    <property type="match status" value="1"/>
</dbReference>
<dbReference type="InterPro" id="IPR040442">
    <property type="entry name" value="Pyrv_kinase-like_dom_sf"/>
</dbReference>
<evidence type="ECO:0000256" key="5">
    <source>
        <dbReference type="ARBA" id="ARBA00049172"/>
    </source>
</evidence>
<dbReference type="GO" id="GO:0005737">
    <property type="term" value="C:cytoplasm"/>
    <property type="evidence" value="ECO:0007669"/>
    <property type="project" value="TreeGrafter"/>
</dbReference>
<dbReference type="InterPro" id="IPR003700">
    <property type="entry name" value="Pantoate_hydroxy_MeTrfase"/>
</dbReference>
<dbReference type="HAMAP" id="MF_00156">
    <property type="entry name" value="PanB"/>
    <property type="match status" value="1"/>
</dbReference>
<comment type="similarity">
    <text evidence="2">Belongs to the PanB family.</text>
</comment>
<dbReference type="EC" id="2.1.2.11" evidence="3"/>
<name>A0AA35QS34_GEOBA</name>
<dbReference type="Pfam" id="PF02548">
    <property type="entry name" value="Pantoate_transf"/>
    <property type="match status" value="1"/>
</dbReference>
<comment type="caution">
    <text evidence="6">The sequence shown here is derived from an EMBL/GenBank/DDBJ whole genome shotgun (WGS) entry which is preliminary data.</text>
</comment>
<keyword evidence="7" id="KW-1185">Reference proteome</keyword>
<dbReference type="GO" id="GO:0003864">
    <property type="term" value="F:3-methyl-2-oxobutanoate hydroxymethyltransferase activity"/>
    <property type="evidence" value="ECO:0007669"/>
    <property type="project" value="UniProtKB-EC"/>
</dbReference>
<dbReference type="NCBIfam" id="TIGR00222">
    <property type="entry name" value="panB"/>
    <property type="match status" value="1"/>
</dbReference>
<evidence type="ECO:0000313" key="6">
    <source>
        <dbReference type="EMBL" id="CAI7988887.1"/>
    </source>
</evidence>
<dbReference type="NCBIfam" id="NF001452">
    <property type="entry name" value="PRK00311.1"/>
    <property type="match status" value="1"/>
</dbReference>
<comment type="catalytic activity">
    <reaction evidence="5">
        <text>(6R)-5,10-methylene-5,6,7,8-tetrahydrofolate + 3-methyl-2-oxobutanoate + H2O = 2-dehydropantoate + (6S)-5,6,7,8-tetrahydrofolate</text>
        <dbReference type="Rhea" id="RHEA:11824"/>
        <dbReference type="ChEBI" id="CHEBI:11561"/>
        <dbReference type="ChEBI" id="CHEBI:11851"/>
        <dbReference type="ChEBI" id="CHEBI:15377"/>
        <dbReference type="ChEBI" id="CHEBI:15636"/>
        <dbReference type="ChEBI" id="CHEBI:57453"/>
        <dbReference type="EC" id="2.1.2.11"/>
    </reaction>
</comment>
<accession>A0AA35QS34</accession>
<proteinExistence type="inferred from homology"/>
<protein>
    <recommendedName>
        <fullName evidence="3">3-methyl-2-oxobutanoate hydroxymethyltransferase</fullName>
        <ecNumber evidence="3">2.1.2.11</ecNumber>
    </recommendedName>
</protein>
<dbReference type="PIRSF" id="PIRSF000388">
    <property type="entry name" value="Pantoate_hydroxy_MeTrfase"/>
    <property type="match status" value="1"/>
</dbReference>
<evidence type="ECO:0000256" key="1">
    <source>
        <dbReference type="ARBA" id="ARBA00005033"/>
    </source>
</evidence>
<evidence type="ECO:0000256" key="4">
    <source>
        <dbReference type="ARBA" id="ARBA00022679"/>
    </source>
</evidence>
<dbReference type="EMBL" id="CASHTH010000012">
    <property type="protein sequence ID" value="CAI7988887.1"/>
    <property type="molecule type" value="Genomic_DNA"/>
</dbReference>
<comment type="pathway">
    <text evidence="1">Cofactor biosynthesis; (R)-pantothenate biosynthesis; (R)-pantoate from 3-methyl-2-oxobutanoate: step 1/2.</text>
</comment>
<evidence type="ECO:0000256" key="2">
    <source>
        <dbReference type="ARBA" id="ARBA00008676"/>
    </source>
</evidence>
<dbReference type="CDD" id="cd06557">
    <property type="entry name" value="KPHMT-like"/>
    <property type="match status" value="1"/>
</dbReference>
<keyword evidence="4" id="KW-0808">Transferase</keyword>
<organism evidence="6 7">
    <name type="scientific">Geodia barretti</name>
    <name type="common">Barrett's horny sponge</name>
    <dbReference type="NCBI Taxonomy" id="519541"/>
    <lineage>
        <taxon>Eukaryota</taxon>
        <taxon>Metazoa</taxon>
        <taxon>Porifera</taxon>
        <taxon>Demospongiae</taxon>
        <taxon>Heteroscleromorpha</taxon>
        <taxon>Tetractinellida</taxon>
        <taxon>Astrophorina</taxon>
        <taxon>Geodiidae</taxon>
        <taxon>Geodia</taxon>
    </lineage>
</organism>
<evidence type="ECO:0000313" key="7">
    <source>
        <dbReference type="Proteomes" id="UP001174909"/>
    </source>
</evidence>
<dbReference type="Gene3D" id="3.20.20.60">
    <property type="entry name" value="Phosphoenolpyruvate-binding domains"/>
    <property type="match status" value="1"/>
</dbReference>
<dbReference type="GO" id="GO:0015940">
    <property type="term" value="P:pantothenate biosynthetic process"/>
    <property type="evidence" value="ECO:0007669"/>
    <property type="project" value="InterPro"/>
</dbReference>
<evidence type="ECO:0000256" key="3">
    <source>
        <dbReference type="ARBA" id="ARBA00012618"/>
    </source>
</evidence>
<dbReference type="PANTHER" id="PTHR20881:SF0">
    <property type="entry name" value="3-METHYL-2-OXOBUTANOATE HYDROXYMETHYLTRANSFERASE"/>
    <property type="match status" value="1"/>
</dbReference>
<dbReference type="PANTHER" id="PTHR20881">
    <property type="entry name" value="3-METHYL-2-OXOBUTANOATE HYDROXYMETHYLTRANSFERASE"/>
    <property type="match status" value="1"/>
</dbReference>
<sequence>MTVPEVCSMKEKGEKIVCLTAYDYCLARILDESGIDILLVGDSLGSVVQGHDSTLPVTVDDVIYHTKAVVRGRRRALVVSDMPFMTFQLGVDEAKRNAGRLVQEGGAESVKLEGGVTQAATIEGLVKMGVPVMGHVGLTPQSVHQFGGYRIQGRGEADARAILDDAMAVEQAGAFAVVLEGMPVQLAREITQRVSIPTIGIGAGMHCDGQILVVHDMLGLFDDFTPKFVKRYANLKETIGGAVRSYMEEVRTEAFPAEEHTFH</sequence>
<dbReference type="SUPFAM" id="SSF51621">
    <property type="entry name" value="Phosphoenolpyruvate/pyruvate domain"/>
    <property type="match status" value="1"/>
</dbReference>
<dbReference type="GO" id="GO:0000287">
    <property type="term" value="F:magnesium ion binding"/>
    <property type="evidence" value="ECO:0007669"/>
    <property type="project" value="TreeGrafter"/>
</dbReference>
<reference evidence="6" key="1">
    <citation type="submission" date="2023-03" db="EMBL/GenBank/DDBJ databases">
        <authorList>
            <person name="Steffen K."/>
            <person name="Cardenas P."/>
        </authorList>
    </citation>
    <scope>NUCLEOTIDE SEQUENCE</scope>
</reference>
<gene>
    <name evidence="6" type="ORF">GBAR_LOCUS71</name>
</gene>
<dbReference type="InterPro" id="IPR015813">
    <property type="entry name" value="Pyrv/PenolPyrv_kinase-like_dom"/>
</dbReference>
<dbReference type="AlphaFoldDB" id="A0AA35QS34"/>